<proteinExistence type="predicted"/>
<dbReference type="InterPro" id="IPR035810">
    <property type="entry name" value="PEBP_euk"/>
</dbReference>
<dbReference type="Pfam" id="PF01161">
    <property type="entry name" value="PBP"/>
    <property type="match status" value="1"/>
</dbReference>
<dbReference type="InterPro" id="IPR036610">
    <property type="entry name" value="PEBP-like_sf"/>
</dbReference>
<reference evidence="2" key="1">
    <citation type="submission" date="2020-06" db="EMBL/GenBank/DDBJ databases">
        <authorList>
            <consortium name="Wellcome Sanger Institute Data Sharing"/>
        </authorList>
    </citation>
    <scope>NUCLEOTIDE SEQUENCE [LARGE SCALE GENOMIC DNA]</scope>
</reference>
<dbReference type="AlphaFoldDB" id="A0A8C5GHZ3"/>
<dbReference type="PANTHER" id="PTHR11362">
    <property type="entry name" value="PHOSPHATIDYLETHANOLAMINE-BINDING PROTEIN"/>
    <property type="match status" value="1"/>
</dbReference>
<evidence type="ECO:0000256" key="1">
    <source>
        <dbReference type="SAM" id="SignalP"/>
    </source>
</evidence>
<feature type="chain" id="PRO_5034956838" evidence="1">
    <location>
        <begin position="22"/>
        <end position="195"/>
    </location>
</feature>
<keyword evidence="3" id="KW-1185">Reference proteome</keyword>
<evidence type="ECO:0000313" key="2">
    <source>
        <dbReference type="Ensembl" id="ENSGWIP00000030634.1"/>
    </source>
</evidence>
<dbReference type="CDD" id="cd00866">
    <property type="entry name" value="PEBP_euk"/>
    <property type="match status" value="1"/>
</dbReference>
<dbReference type="PANTHER" id="PTHR11362:SF82">
    <property type="entry name" value="PHOSPHATIDYLETHANOLAMINE-BINDING PROTEIN 4"/>
    <property type="match status" value="1"/>
</dbReference>
<organism evidence="2 3">
    <name type="scientific">Gouania willdenowi</name>
    <name type="common">Blunt-snouted clingfish</name>
    <name type="synonym">Lepadogaster willdenowi</name>
    <dbReference type="NCBI Taxonomy" id="441366"/>
    <lineage>
        <taxon>Eukaryota</taxon>
        <taxon>Metazoa</taxon>
        <taxon>Chordata</taxon>
        <taxon>Craniata</taxon>
        <taxon>Vertebrata</taxon>
        <taxon>Euteleostomi</taxon>
        <taxon>Actinopterygii</taxon>
        <taxon>Neopterygii</taxon>
        <taxon>Teleostei</taxon>
        <taxon>Neoteleostei</taxon>
        <taxon>Acanthomorphata</taxon>
        <taxon>Ovalentaria</taxon>
        <taxon>Blenniimorphae</taxon>
        <taxon>Blenniiformes</taxon>
        <taxon>Gobiesocoidei</taxon>
        <taxon>Gobiesocidae</taxon>
        <taxon>Gobiesocinae</taxon>
        <taxon>Gouania</taxon>
    </lineage>
</organism>
<sequence>MDALVFFVLMCFIGEHFHVEGAEVSLSSEDASFCYGGLEVIYPELKVDKCLVIPKEKRLREKISNVWKAPNVFFSDAQKDAAYILVMVDPDAPRRTLPLAAFWRHWLVVDVQGKSLRKGQIRGKTLTDYHPPTPPKGTGFHRYQFMLFEQDLNLKVSLTEEELSRGKWDFPSFVQRYNLGLPVATVQFLTQNYQD</sequence>
<dbReference type="SUPFAM" id="SSF49777">
    <property type="entry name" value="PEBP-like"/>
    <property type="match status" value="1"/>
</dbReference>
<keyword evidence="1" id="KW-0732">Signal</keyword>
<feature type="signal peptide" evidence="1">
    <location>
        <begin position="1"/>
        <end position="21"/>
    </location>
</feature>
<dbReference type="Ensembl" id="ENSGWIT00000033385.1">
    <property type="protein sequence ID" value="ENSGWIP00000030634.1"/>
    <property type="gene ID" value="ENSGWIG00000015911.1"/>
</dbReference>
<dbReference type="Gene3D" id="3.90.280.10">
    <property type="entry name" value="PEBP-like"/>
    <property type="match status" value="1"/>
</dbReference>
<name>A0A8C5GHZ3_GOUWI</name>
<accession>A0A8C5GHZ3</accession>
<dbReference type="Proteomes" id="UP000694680">
    <property type="component" value="Chromosome 9"/>
</dbReference>
<protein>
    <submittedName>
        <fullName evidence="2">Phosphatidylethanolamine binding protein 4</fullName>
    </submittedName>
</protein>
<dbReference type="InterPro" id="IPR008914">
    <property type="entry name" value="PEBP"/>
</dbReference>
<reference evidence="2" key="2">
    <citation type="submission" date="2025-08" db="UniProtKB">
        <authorList>
            <consortium name="Ensembl"/>
        </authorList>
    </citation>
    <scope>IDENTIFICATION</scope>
</reference>
<reference evidence="2" key="3">
    <citation type="submission" date="2025-09" db="UniProtKB">
        <authorList>
            <consortium name="Ensembl"/>
        </authorList>
    </citation>
    <scope>IDENTIFICATION</scope>
</reference>
<evidence type="ECO:0000313" key="3">
    <source>
        <dbReference type="Proteomes" id="UP000694680"/>
    </source>
</evidence>